<evidence type="ECO:0000313" key="3">
    <source>
        <dbReference type="Proteomes" id="UP000195137"/>
    </source>
</evidence>
<comment type="similarity">
    <text evidence="1">Belongs to the UPF0179 family.</text>
</comment>
<accession>A0A1Y3GBW4</accession>
<dbReference type="EMBL" id="MRZU01000003">
    <property type="protein sequence ID" value="OUJ18951.1"/>
    <property type="molecule type" value="Genomic_DNA"/>
</dbReference>
<reference evidence="2 3" key="1">
    <citation type="submission" date="2016-12" db="EMBL/GenBank/DDBJ databases">
        <title>Discovery of methanogenic haloarchaea.</title>
        <authorList>
            <person name="Sorokin D.Y."/>
            <person name="Makarova K.S."/>
            <person name="Abbas B."/>
            <person name="Ferrer M."/>
            <person name="Golyshin P.N."/>
        </authorList>
    </citation>
    <scope>NUCLEOTIDE SEQUENCE [LARGE SCALE GENOMIC DNA]</scope>
    <source>
        <strain evidence="2">AMET1</strain>
    </source>
</reference>
<keyword evidence="3" id="KW-1185">Reference proteome</keyword>
<comment type="caution">
    <text evidence="2">The sequence shown here is derived from an EMBL/GenBank/DDBJ whole genome shotgun (WGS) entry which is preliminary data.</text>
</comment>
<dbReference type="PANTHER" id="PTHR40699">
    <property type="entry name" value="UPF0179 PROTEIN MJ1627"/>
    <property type="match status" value="1"/>
</dbReference>
<evidence type="ECO:0000313" key="2">
    <source>
        <dbReference type="EMBL" id="OUJ18951.1"/>
    </source>
</evidence>
<sequence>MNLKEGRKYRVVNIKGEKTRECPLHDQGVKVVEVIESPIIMAIQSDKAFKSSNLKYKPINCDRLECKMYKVCNPEGIEEGEKFKIKEIIGDLPGNCEQEIDLKLIEAKVQTNQK</sequence>
<protein>
    <submittedName>
        <fullName evidence="2">Putative metal binding protein</fullName>
    </submittedName>
</protein>
<evidence type="ECO:0000256" key="1">
    <source>
        <dbReference type="ARBA" id="ARBA00010824"/>
    </source>
</evidence>
<organism evidence="2 3">
    <name type="scientific">Methanonatronarchaeum thermophilum</name>
    <dbReference type="NCBI Taxonomy" id="1927129"/>
    <lineage>
        <taxon>Archaea</taxon>
        <taxon>Methanobacteriati</taxon>
        <taxon>Methanobacteriota</taxon>
        <taxon>Methanonatronarchaeia</taxon>
        <taxon>Methanonatronarchaeales</taxon>
        <taxon>Methanonatronarchaeaceae</taxon>
        <taxon>Methanonatronarchaeum</taxon>
    </lineage>
</organism>
<dbReference type="Pfam" id="PF03684">
    <property type="entry name" value="UPF0179"/>
    <property type="match status" value="1"/>
</dbReference>
<dbReference type="Proteomes" id="UP000195137">
    <property type="component" value="Unassembled WGS sequence"/>
</dbReference>
<dbReference type="InterPro" id="IPR005369">
    <property type="entry name" value="UPF0179"/>
</dbReference>
<proteinExistence type="inferred from homology"/>
<dbReference type="AlphaFoldDB" id="A0A1Y3GBW4"/>
<gene>
    <name evidence="2" type="ORF">AMET1_0602</name>
</gene>
<dbReference type="PANTHER" id="PTHR40699:SF1">
    <property type="entry name" value="UPF0179 PROTEIN MJ1627"/>
    <property type="match status" value="1"/>
</dbReference>
<name>A0A1Y3GBW4_9EURY</name>